<evidence type="ECO:0000313" key="2">
    <source>
        <dbReference type="Proteomes" id="UP000651452"/>
    </source>
</evidence>
<organism evidence="1 2">
    <name type="scientific">Ascochyta lentis</name>
    <dbReference type="NCBI Taxonomy" id="205686"/>
    <lineage>
        <taxon>Eukaryota</taxon>
        <taxon>Fungi</taxon>
        <taxon>Dikarya</taxon>
        <taxon>Ascomycota</taxon>
        <taxon>Pezizomycotina</taxon>
        <taxon>Dothideomycetes</taxon>
        <taxon>Pleosporomycetidae</taxon>
        <taxon>Pleosporales</taxon>
        <taxon>Pleosporineae</taxon>
        <taxon>Didymellaceae</taxon>
        <taxon>Ascochyta</taxon>
    </lineage>
</organism>
<comment type="caution">
    <text evidence="1">The sequence shown here is derived from an EMBL/GenBank/DDBJ whole genome shotgun (WGS) entry which is preliminary data.</text>
</comment>
<protein>
    <submittedName>
        <fullName evidence="1">Uncharacterized protein</fullName>
    </submittedName>
</protein>
<dbReference type="OrthoDB" id="5337308at2759"/>
<dbReference type="AlphaFoldDB" id="A0A8H7JCS6"/>
<accession>A0A8H7JCS6</accession>
<reference evidence="1" key="2">
    <citation type="submission" date="2020-09" db="EMBL/GenBank/DDBJ databases">
        <title>Reference genome assembly for Australian Ascochyta lentis isolate Al4.</title>
        <authorList>
            <person name="Lee R.C."/>
            <person name="Farfan-Caceres L.M."/>
            <person name="Debler J.W."/>
            <person name="Williams A.H."/>
            <person name="Henares B.M."/>
        </authorList>
    </citation>
    <scope>NUCLEOTIDE SEQUENCE</scope>
    <source>
        <strain evidence="1">Al4</strain>
    </source>
</reference>
<name>A0A8H7JCS6_9PLEO</name>
<keyword evidence="2" id="KW-1185">Reference proteome</keyword>
<gene>
    <name evidence="1" type="ORF">EKO04_001787</name>
</gene>
<dbReference type="EMBL" id="RZGK01000003">
    <property type="protein sequence ID" value="KAF9700362.1"/>
    <property type="molecule type" value="Genomic_DNA"/>
</dbReference>
<reference evidence="1" key="1">
    <citation type="submission" date="2018-12" db="EMBL/GenBank/DDBJ databases">
        <authorList>
            <person name="Syme R.A."/>
            <person name="Farfan-Caceres L."/>
            <person name="Lichtenzveig J."/>
        </authorList>
    </citation>
    <scope>NUCLEOTIDE SEQUENCE</scope>
    <source>
        <strain evidence="1">Al4</strain>
    </source>
</reference>
<dbReference type="Proteomes" id="UP000651452">
    <property type="component" value="Unassembled WGS sequence"/>
</dbReference>
<sequence length="398" mass="44312">MTIFIFTFTNPVLYKYPNLPYPSFRRSSPSIKHRHRDTMTFGMDMRTFLVSLVALSITSGSPATRYMHSSDQTVSIDATDHLSKADVTNTSVLSKRWDGSPAMGREFQGANGKACALWPMMHLDDAKAGQMFSPPRALAHSDYLQLDDLTKWGYVTKPPRKDPKCDMGNGKDMYGLQAVLEAKGISAEKKDWKCVRITHGDPEHKTINIDDQTYTNPRTDQTVRVTGALFQFAINAKDGVMVIAKQYSAAHQSQYRRPPVDPSELPDLRSSSDISWLAWKPYHDKGVKLNHIVTWSVTNGATQRLIAAALEAASDEPLRDADKALKPYPWVGWTADQDPGPLILGSPNGVGIGYLLVQHKPELGNRRVRKIEAFLADTGASNLREPSLIWEVEDAPAM</sequence>
<evidence type="ECO:0000313" key="1">
    <source>
        <dbReference type="EMBL" id="KAF9700362.1"/>
    </source>
</evidence>
<proteinExistence type="predicted"/>